<protein>
    <recommendedName>
        <fullName evidence="4">Siderophore-interacting protein</fullName>
    </recommendedName>
</protein>
<dbReference type="Proteomes" id="UP000001412">
    <property type="component" value="Chromosome"/>
</dbReference>
<dbReference type="InterPro" id="IPR036388">
    <property type="entry name" value="WH-like_DNA-bd_sf"/>
</dbReference>
<dbReference type="AlphaFoldDB" id="Q896C5"/>
<dbReference type="OrthoDB" id="1706986at2"/>
<evidence type="ECO:0008006" key="4">
    <source>
        <dbReference type="Google" id="ProtNLM"/>
    </source>
</evidence>
<proteinExistence type="predicted"/>
<dbReference type="HOGENOM" id="CLU_139760_0_0_9"/>
<evidence type="ECO:0000313" key="3">
    <source>
        <dbReference type="Proteomes" id="UP000001412"/>
    </source>
</evidence>
<dbReference type="GeneID" id="24252601"/>
<evidence type="ECO:0000256" key="1">
    <source>
        <dbReference type="SAM" id="Coils"/>
    </source>
</evidence>
<feature type="coiled-coil region" evidence="1">
    <location>
        <begin position="74"/>
        <end position="108"/>
    </location>
</feature>
<accession>Q896C5</accession>
<dbReference type="EMBL" id="AE015927">
    <property type="protein sequence ID" value="AAO35665.1"/>
    <property type="molecule type" value="Genomic_DNA"/>
</dbReference>
<dbReference type="RefSeq" id="WP_011099327.1">
    <property type="nucleotide sequence ID" value="NC_004557.1"/>
</dbReference>
<dbReference type="STRING" id="212717.CTC_01083"/>
<gene>
    <name evidence="2" type="ordered locus">CTC_01083</name>
</gene>
<keyword evidence="1" id="KW-0175">Coiled coil</keyword>
<organism evidence="2 3">
    <name type="scientific">Clostridium tetani (strain Massachusetts / E88)</name>
    <dbReference type="NCBI Taxonomy" id="212717"/>
    <lineage>
        <taxon>Bacteria</taxon>
        <taxon>Bacillati</taxon>
        <taxon>Bacillota</taxon>
        <taxon>Clostridia</taxon>
        <taxon>Eubacteriales</taxon>
        <taxon>Clostridiaceae</taxon>
        <taxon>Clostridium</taxon>
    </lineage>
</organism>
<reference evidence="2 3" key="1">
    <citation type="journal article" date="2003" name="Proc. Natl. Acad. Sci. U.S.A.">
        <title>The genome sequence of Clostridium tetani, the causative agent of tetanus disease.</title>
        <authorList>
            <person name="Brueggemann H."/>
            <person name="Baumer S."/>
            <person name="Fricke W.F."/>
            <person name="Wiezer A."/>
            <person name="Liesegang H."/>
            <person name="Decker I."/>
            <person name="Herzberg C."/>
            <person name="Martinez-Arias R."/>
            <person name="Merkl R."/>
            <person name="Henne A."/>
            <person name="Gottschalk G."/>
        </authorList>
    </citation>
    <scope>NUCLEOTIDE SEQUENCE [LARGE SCALE GENOMIC DNA]</scope>
    <source>
        <strain evidence="3">Massachusetts / E88</strain>
    </source>
</reference>
<dbReference type="Gene3D" id="1.10.10.10">
    <property type="entry name" value="Winged helix-like DNA-binding domain superfamily/Winged helix DNA-binding domain"/>
    <property type="match status" value="1"/>
</dbReference>
<name>Q896C5_CLOTE</name>
<evidence type="ECO:0000313" key="2">
    <source>
        <dbReference type="EMBL" id="AAO35665.1"/>
    </source>
</evidence>
<keyword evidence="3" id="KW-1185">Reference proteome</keyword>
<dbReference type="KEGG" id="ctc:CTC_01083"/>
<sequence length="155" mass="18504">MIDKETLAMDEKTFKKTEGVLYNYKDLEVEIKAVELAIKELEIDYKGGRGIGYEERTGETYRINRPIEDEIIYKEKYIEKLELEIEKKKILKEKIENAIRILDDRESEIIKLRYFIKPKKSWVAIGMEVKMDKDYCSLICKEQIIPKLANILWNY</sequence>